<dbReference type="RefSeq" id="WP_226586928.1">
    <property type="nucleotide sequence ID" value="NZ_BLAY01000100.1"/>
</dbReference>
<name>A0AAV3XE51_9CYAN</name>
<accession>A0AAV3XE51</accession>
<evidence type="ECO:0000313" key="1">
    <source>
        <dbReference type="EMBL" id="GET40808.1"/>
    </source>
</evidence>
<dbReference type="AlphaFoldDB" id="A0AAV3XE51"/>
<protein>
    <recommendedName>
        <fullName evidence="3">DUF4926 domain-containing protein</fullName>
    </recommendedName>
</protein>
<comment type="caution">
    <text evidence="1">The sequence shown here is derived from an EMBL/GenBank/DDBJ whole genome shotgun (WGS) entry which is preliminary data.</text>
</comment>
<dbReference type="Pfam" id="PF16277">
    <property type="entry name" value="DUF4926"/>
    <property type="match status" value="1"/>
</dbReference>
<dbReference type="Proteomes" id="UP001050975">
    <property type="component" value="Unassembled WGS sequence"/>
</dbReference>
<evidence type="ECO:0008006" key="3">
    <source>
        <dbReference type="Google" id="ProtNLM"/>
    </source>
</evidence>
<proteinExistence type="predicted"/>
<gene>
    <name evidence="1" type="ORF">MiSe_56200</name>
</gene>
<keyword evidence="2" id="KW-1185">Reference proteome</keyword>
<evidence type="ECO:0000313" key="2">
    <source>
        <dbReference type="Proteomes" id="UP001050975"/>
    </source>
</evidence>
<reference evidence="1" key="1">
    <citation type="submission" date="2019-10" db="EMBL/GenBank/DDBJ databases">
        <title>Draft genome sequece of Microseira wollei NIES-4236.</title>
        <authorList>
            <person name="Yamaguchi H."/>
            <person name="Suzuki S."/>
            <person name="Kawachi M."/>
        </authorList>
    </citation>
    <scope>NUCLEOTIDE SEQUENCE</scope>
    <source>
        <strain evidence="1">NIES-4236</strain>
    </source>
</reference>
<sequence length="84" mass="8802">MFIKLDLYQEVALTRNLPEHRLSAGDIATLVDFVPHPAGGEDGCVLEVYNAVGESIAVVAVPISAVSALGADEILTRRSLAPAS</sequence>
<dbReference type="EMBL" id="BLAY01000100">
    <property type="protein sequence ID" value="GET40808.1"/>
    <property type="molecule type" value="Genomic_DNA"/>
</dbReference>
<organism evidence="1 2">
    <name type="scientific">Microseira wollei NIES-4236</name>
    <dbReference type="NCBI Taxonomy" id="2530354"/>
    <lineage>
        <taxon>Bacteria</taxon>
        <taxon>Bacillati</taxon>
        <taxon>Cyanobacteriota</taxon>
        <taxon>Cyanophyceae</taxon>
        <taxon>Oscillatoriophycideae</taxon>
        <taxon>Aerosakkonematales</taxon>
        <taxon>Aerosakkonemataceae</taxon>
        <taxon>Microseira</taxon>
    </lineage>
</organism>
<dbReference type="InterPro" id="IPR032568">
    <property type="entry name" value="DUF4926"/>
</dbReference>